<dbReference type="InterPro" id="IPR012337">
    <property type="entry name" value="RNaseH-like_sf"/>
</dbReference>
<protein>
    <submittedName>
        <fullName evidence="3">HAT C-terminal dimerisation domain-containing protein</fullName>
    </submittedName>
</protein>
<keyword evidence="2" id="KW-1185">Reference proteome</keyword>
<dbReference type="Proteomes" id="UP000887561">
    <property type="component" value="Unplaced"/>
</dbReference>
<dbReference type="Pfam" id="PF05699">
    <property type="entry name" value="Dimer_Tnp_hAT"/>
    <property type="match status" value="1"/>
</dbReference>
<accession>A0A915MIB9</accession>
<evidence type="ECO:0000313" key="2">
    <source>
        <dbReference type="Proteomes" id="UP000887561"/>
    </source>
</evidence>
<dbReference type="GO" id="GO:0046983">
    <property type="term" value="F:protein dimerization activity"/>
    <property type="evidence" value="ECO:0007669"/>
    <property type="project" value="InterPro"/>
</dbReference>
<dbReference type="SUPFAM" id="SSF53098">
    <property type="entry name" value="Ribonuclease H-like"/>
    <property type="match status" value="1"/>
</dbReference>
<dbReference type="InterPro" id="IPR008906">
    <property type="entry name" value="HATC_C_dom"/>
</dbReference>
<dbReference type="WBParaSite" id="scaffold4214_cov218.g7823">
    <property type="protein sequence ID" value="scaffold4214_cov218.g7823"/>
    <property type="gene ID" value="scaffold4214_cov218.g7823"/>
</dbReference>
<reference evidence="3" key="1">
    <citation type="submission" date="2022-11" db="UniProtKB">
        <authorList>
            <consortium name="WormBaseParasite"/>
        </authorList>
    </citation>
    <scope>IDENTIFICATION</scope>
</reference>
<evidence type="ECO:0000259" key="1">
    <source>
        <dbReference type="Pfam" id="PF05699"/>
    </source>
</evidence>
<dbReference type="PANTHER" id="PTHR47611">
    <property type="entry name" value="HAT DIMERISATION DOMAIN, C-TERMINAL"/>
    <property type="match status" value="1"/>
</dbReference>
<organism evidence="2 3">
    <name type="scientific">Meloidogyne javanica</name>
    <name type="common">Root-knot nematode worm</name>
    <dbReference type="NCBI Taxonomy" id="6303"/>
    <lineage>
        <taxon>Eukaryota</taxon>
        <taxon>Metazoa</taxon>
        <taxon>Ecdysozoa</taxon>
        <taxon>Nematoda</taxon>
        <taxon>Chromadorea</taxon>
        <taxon>Rhabditida</taxon>
        <taxon>Tylenchina</taxon>
        <taxon>Tylenchomorpha</taxon>
        <taxon>Tylenchoidea</taxon>
        <taxon>Meloidogynidae</taxon>
        <taxon>Meloidogyninae</taxon>
        <taxon>Meloidogyne</taxon>
        <taxon>Meloidogyne incognita group</taxon>
    </lineage>
</organism>
<dbReference type="AlphaFoldDB" id="A0A915MIB9"/>
<feature type="domain" description="HAT C-terminal dimerisation" evidence="1">
    <location>
        <begin position="27"/>
        <end position="92"/>
    </location>
</feature>
<proteinExistence type="predicted"/>
<name>A0A915MIB9_MELJA</name>
<dbReference type="PANTHER" id="PTHR47611:SF3">
    <property type="entry name" value="HAT C-TERMINAL DIMERISATION DOMAIN-CONTAINING PROTEIN"/>
    <property type="match status" value="1"/>
</dbReference>
<evidence type="ECO:0000313" key="3">
    <source>
        <dbReference type="WBParaSite" id="scaffold4214_cov218.g7823"/>
    </source>
</evidence>
<sequence>MPSIIWQIGLIHEMSCYSAVNLLDVGSDPLEFWKENSAKFPILSKEAMTHLSPPATSVYSEEIFSTARDTYDYRRSRLRPRKAEMLIFLNRSLPLIHYKY</sequence>